<dbReference type="PANTHER" id="PTHR38589:SF1">
    <property type="entry name" value="BLR0621 PROTEIN"/>
    <property type="match status" value="1"/>
</dbReference>
<dbReference type="GO" id="GO:0016740">
    <property type="term" value="F:transferase activity"/>
    <property type="evidence" value="ECO:0007669"/>
    <property type="project" value="InterPro"/>
</dbReference>
<evidence type="ECO:0000256" key="1">
    <source>
        <dbReference type="SAM" id="SignalP"/>
    </source>
</evidence>
<proteinExistence type="predicted"/>
<dbReference type="Pfam" id="PF03734">
    <property type="entry name" value="YkuD"/>
    <property type="match status" value="1"/>
</dbReference>
<dbReference type="PANTHER" id="PTHR38589">
    <property type="entry name" value="BLR0621 PROTEIN"/>
    <property type="match status" value="1"/>
</dbReference>
<dbReference type="InterPro" id="IPR005490">
    <property type="entry name" value="LD_TPept_cat_dom"/>
</dbReference>
<reference evidence="3" key="1">
    <citation type="submission" date="2020-06" db="EMBL/GenBank/DDBJ databases">
        <title>Analysis procedures for assessing recovery of high quality, complete, closed genomes from Nanopore long read metagenome sequencing.</title>
        <authorList>
            <person name="Bessarab I."/>
            <person name="Arumugam K."/>
            <person name="Haryono M."/>
            <person name="Liu X."/>
            <person name="Roy S."/>
            <person name="Zuniga-Montanez R.E."/>
            <person name="Qiu G."/>
            <person name="Drautz-Moses D.I."/>
            <person name="Law Y.Y."/>
            <person name="Wuertz S."/>
            <person name="Lauro F.M."/>
            <person name="Huson D.H."/>
            <person name="Williams R.B."/>
        </authorList>
    </citation>
    <scope>NUCLEOTIDE SEQUENCE [LARGE SCALE GENOMIC DNA]</scope>
    <source>
        <strain evidence="3">SSD2</strain>
    </source>
</reference>
<feature type="chain" id="PRO_5029563640" evidence="1">
    <location>
        <begin position="24"/>
        <end position="250"/>
    </location>
</feature>
<organism evidence="3 4">
    <name type="scientific">Candidatus Thiothrix singaporensis</name>
    <dbReference type="NCBI Taxonomy" id="2799669"/>
    <lineage>
        <taxon>Bacteria</taxon>
        <taxon>Pseudomonadati</taxon>
        <taxon>Pseudomonadota</taxon>
        <taxon>Gammaproteobacteria</taxon>
        <taxon>Thiotrichales</taxon>
        <taxon>Thiotrichaceae</taxon>
        <taxon>Thiothrix</taxon>
    </lineage>
</organism>
<protein>
    <submittedName>
        <fullName evidence="3">L,D-transpeptidase family protein</fullName>
    </submittedName>
</protein>
<evidence type="ECO:0000313" key="4">
    <source>
        <dbReference type="Proteomes" id="UP000510621"/>
    </source>
</evidence>
<accession>A0A7L6AUX4</accession>
<gene>
    <name evidence="3" type="ORF">HZT40_16445</name>
</gene>
<dbReference type="AlphaFoldDB" id="A0A7L6AUX4"/>
<name>A0A7L6AUX4_9GAMM</name>
<feature type="domain" description="L,D-TPase catalytic" evidence="2">
    <location>
        <begin position="81"/>
        <end position="228"/>
    </location>
</feature>
<keyword evidence="4" id="KW-1185">Reference proteome</keyword>
<sequence>MRNLLSILLLCVLAACSPKSWQALDAIDFPSATTQLLVVTATGWNASVATLQRMEKLSGHWRPVGDGIPVRIGRNGLAWGRGLQVDGVGGRKFEGDGKAPAGIFPLGTVFGYAEQAPAGVEMLYRQAGERDYFVDAADSPDYNHWRSIPSGQPNEPKQFWRSFERMRRDDRQYEYGMIIGHNMLGTEAGRGSAIFLHVWLNPETPTSGCTAMSRENLLTVLGWLKPAANPLLVQVPVNVLPDLRHAHPFP</sequence>
<evidence type="ECO:0000259" key="2">
    <source>
        <dbReference type="Pfam" id="PF03734"/>
    </source>
</evidence>
<dbReference type="KEGG" id="this:HZT40_16445"/>
<evidence type="ECO:0000313" key="3">
    <source>
        <dbReference type="EMBL" id="QLQ32915.1"/>
    </source>
</evidence>
<keyword evidence="1" id="KW-0732">Signal</keyword>
<dbReference type="Proteomes" id="UP000510621">
    <property type="component" value="Chromosome"/>
</dbReference>
<dbReference type="EMBL" id="CP059265">
    <property type="protein sequence ID" value="QLQ32915.1"/>
    <property type="molecule type" value="Genomic_DNA"/>
</dbReference>
<feature type="signal peptide" evidence="1">
    <location>
        <begin position="1"/>
        <end position="23"/>
    </location>
</feature>
<dbReference type="PROSITE" id="PS51257">
    <property type="entry name" value="PROKAR_LIPOPROTEIN"/>
    <property type="match status" value="1"/>
</dbReference>